<dbReference type="AlphaFoldDB" id="A0A1A9MXQ6"/>
<organism evidence="2 5">
    <name type="scientific">Paraburkholderia ginsengiterrae</name>
    <dbReference type="NCBI Taxonomy" id="1462993"/>
    <lineage>
        <taxon>Bacteria</taxon>
        <taxon>Pseudomonadati</taxon>
        <taxon>Pseudomonadota</taxon>
        <taxon>Betaproteobacteria</taxon>
        <taxon>Burkholderiales</taxon>
        <taxon>Burkholderiaceae</taxon>
        <taxon>Paraburkholderia</taxon>
    </lineage>
</organism>
<keyword evidence="1" id="KW-1133">Transmembrane helix</keyword>
<dbReference type="EMBL" id="LXKA01000382">
    <property type="protein sequence ID" value="OAJ52123.1"/>
    <property type="molecule type" value="Genomic_DNA"/>
</dbReference>
<feature type="transmembrane region" description="Helical" evidence="1">
    <location>
        <begin position="24"/>
        <end position="41"/>
    </location>
</feature>
<accession>A0A1A9MXQ6</accession>
<proteinExistence type="predicted"/>
<sequence>MSSEQDYWFPAKRYGWGWGLPSRWQGWVVLVTYLVVIWLDTRFFRPHEEPVTFALLVALSSLALVAVCWLKGEPPRWRWGKD</sequence>
<dbReference type="OrthoDB" id="5422038at2"/>
<evidence type="ECO:0000256" key="1">
    <source>
        <dbReference type="SAM" id="Phobius"/>
    </source>
</evidence>
<evidence type="ECO:0000313" key="3">
    <source>
        <dbReference type="EMBL" id="OAJ63487.1"/>
    </source>
</evidence>
<gene>
    <name evidence="3" type="ORF">A6V36_18575</name>
    <name evidence="2" type="ORF">A6V37_10755</name>
</gene>
<feature type="transmembrane region" description="Helical" evidence="1">
    <location>
        <begin position="53"/>
        <end position="72"/>
    </location>
</feature>
<evidence type="ECO:0000313" key="5">
    <source>
        <dbReference type="Proteomes" id="UP000078116"/>
    </source>
</evidence>
<protein>
    <submittedName>
        <fullName evidence="2">Uncharacterized protein</fullName>
    </submittedName>
</protein>
<keyword evidence="1" id="KW-0812">Transmembrane</keyword>
<reference evidence="4 5" key="1">
    <citation type="submission" date="2016-04" db="EMBL/GenBank/DDBJ databases">
        <title>Reclassification of Paraburkholderia panaciterrae (Farh et al. 2015) Dobritsa &amp; Samadpour 2016 as a later homotypic synonym of Paraburkholderia ginsengiterrae (Farh et al. 2015) Dobritsa &amp; Samadpour 2016.</title>
        <authorList>
            <person name="Dobritsa A.P."/>
            <person name="Kutumbaka K."/>
            <person name="Samadpour M."/>
        </authorList>
    </citation>
    <scope>NUCLEOTIDE SEQUENCE [LARGE SCALE GENOMIC DNA]</scope>
    <source>
        <strain evidence="2 5">DCY85</strain>
        <strain evidence="3 4">DCY85-1</strain>
    </source>
</reference>
<evidence type="ECO:0000313" key="4">
    <source>
        <dbReference type="Proteomes" id="UP000077961"/>
    </source>
</evidence>
<evidence type="ECO:0000313" key="2">
    <source>
        <dbReference type="EMBL" id="OAJ52123.1"/>
    </source>
</evidence>
<dbReference type="Proteomes" id="UP000077961">
    <property type="component" value="Unassembled WGS sequence"/>
</dbReference>
<comment type="caution">
    <text evidence="2">The sequence shown here is derived from an EMBL/GenBank/DDBJ whole genome shotgun (WGS) entry which is preliminary data.</text>
</comment>
<dbReference type="EMBL" id="LXJZ01000020">
    <property type="protein sequence ID" value="OAJ63487.1"/>
    <property type="molecule type" value="Genomic_DNA"/>
</dbReference>
<keyword evidence="1" id="KW-0472">Membrane</keyword>
<name>A0A1A9MXQ6_9BURK</name>
<dbReference type="Proteomes" id="UP000078116">
    <property type="component" value="Unassembled WGS sequence"/>
</dbReference>
<dbReference type="RefSeq" id="WP_064265152.1">
    <property type="nucleotide sequence ID" value="NZ_LXJZ01000020.1"/>
</dbReference>
<keyword evidence="4" id="KW-1185">Reference proteome</keyword>